<evidence type="ECO:0000256" key="4">
    <source>
        <dbReference type="ARBA" id="ARBA00022840"/>
    </source>
</evidence>
<dbReference type="PROSITE" id="PS50162">
    <property type="entry name" value="RECA_2"/>
    <property type="match status" value="1"/>
</dbReference>
<reference evidence="9 10" key="1">
    <citation type="journal article" date="2013" name="BMC Genomics">
        <title>The genome and transcriptome of the pine saprophyte Ophiostoma piceae, and a comparison with the bark beetle-associated pine pathogen Grosmannia clavigera.</title>
        <authorList>
            <person name="Haridas S."/>
            <person name="Wang Y."/>
            <person name="Lim L."/>
            <person name="Massoumi Alamouti S."/>
            <person name="Jackman S."/>
            <person name="Docking R."/>
            <person name="Robertson G."/>
            <person name="Birol I."/>
            <person name="Bohlmann J."/>
            <person name="Breuil C."/>
        </authorList>
    </citation>
    <scope>NUCLEOTIDE SEQUENCE [LARGE SCALE GENOMIC DNA]</scope>
    <source>
        <strain evidence="9 10">UAMH 11346</strain>
    </source>
</reference>
<evidence type="ECO:0000256" key="6">
    <source>
        <dbReference type="ARBA" id="ARBA00023242"/>
    </source>
</evidence>
<dbReference type="GO" id="GO:0140664">
    <property type="term" value="F:ATP-dependent DNA damage sensor activity"/>
    <property type="evidence" value="ECO:0007669"/>
    <property type="project" value="InterPro"/>
</dbReference>
<feature type="region of interest" description="Disordered" evidence="7">
    <location>
        <begin position="34"/>
        <end position="58"/>
    </location>
</feature>
<keyword evidence="5" id="KW-0234">DNA repair</keyword>
<keyword evidence="10" id="KW-1185">Reference proteome</keyword>
<evidence type="ECO:0000256" key="2">
    <source>
        <dbReference type="ARBA" id="ARBA00022741"/>
    </source>
</evidence>
<dbReference type="OrthoDB" id="5957327at2759"/>
<evidence type="ECO:0000256" key="3">
    <source>
        <dbReference type="ARBA" id="ARBA00022763"/>
    </source>
</evidence>
<dbReference type="GO" id="GO:0033065">
    <property type="term" value="C:Rad51C-XRCC3 complex"/>
    <property type="evidence" value="ECO:0007669"/>
    <property type="project" value="TreeGrafter"/>
</dbReference>
<keyword evidence="3" id="KW-0227">DNA damage</keyword>
<dbReference type="GO" id="GO:0000400">
    <property type="term" value="F:four-way junction DNA binding"/>
    <property type="evidence" value="ECO:0007669"/>
    <property type="project" value="TreeGrafter"/>
</dbReference>
<gene>
    <name evidence="9" type="ORF">F503_06524</name>
</gene>
<dbReference type="VEuPathDB" id="FungiDB:F503_06524"/>
<dbReference type="SUPFAM" id="SSF52540">
    <property type="entry name" value="P-loop containing nucleoside triphosphate hydrolases"/>
    <property type="match status" value="1"/>
</dbReference>
<organism evidence="9 10">
    <name type="scientific">Ophiostoma piceae (strain UAMH 11346)</name>
    <name type="common">Sap stain fungus</name>
    <dbReference type="NCBI Taxonomy" id="1262450"/>
    <lineage>
        <taxon>Eukaryota</taxon>
        <taxon>Fungi</taxon>
        <taxon>Dikarya</taxon>
        <taxon>Ascomycota</taxon>
        <taxon>Pezizomycotina</taxon>
        <taxon>Sordariomycetes</taxon>
        <taxon>Sordariomycetidae</taxon>
        <taxon>Ophiostomatales</taxon>
        <taxon>Ophiostomataceae</taxon>
        <taxon>Ophiostoma</taxon>
    </lineage>
</organism>
<accession>S3BM82</accession>
<sequence>MDYHSIHGHDVANFDTPLTHRVVTVSAADVLSQSSASSTTSETPALSSVPPPPRSSSRFISTSIETLDAILAGLPLPAAKEDGGPKQSRYVGGIRRAQVTEIWGPPGVGTSTLGMQLVANALRDGRTVAWLDCFQPLCEERLATIIEHQLRGMDPETDVGSVEDRFTRYTCPSLAHFIAMMCPPPPAQPACVPDDTSLLVIDSVSSLINYALPRTTDRKGAPLMANGRRGPTAYDKRTQVIQYVTAALERLAETRSIAIVVLTQCATRMQAERGAGLAPSLSADVWNRGIATRLVLFRDWAWNERESRPVGGRFVGIQKLNGHTSESGMDAIVPFDIMDEGLVEEHYTVISPRWARTIYKRKLDETDLESADTRRPKDDENYGWDEELANSLPQMPPQWQGSEDIMLGHRYDDEEEEEDEDENEEKEEEVENPIYTVDEDSTSIQRIPRRRSQSVADSEADSDV</sequence>
<protein>
    <submittedName>
        <fullName evidence="9">Rad55 protein</fullName>
    </submittedName>
</protein>
<name>S3BM82_OPHP1</name>
<evidence type="ECO:0000256" key="5">
    <source>
        <dbReference type="ARBA" id="ARBA00023204"/>
    </source>
</evidence>
<feature type="compositionally biased region" description="Polar residues" evidence="7">
    <location>
        <begin position="391"/>
        <end position="401"/>
    </location>
</feature>
<dbReference type="STRING" id="1262450.S3BM82"/>
<evidence type="ECO:0000313" key="9">
    <source>
        <dbReference type="EMBL" id="EPE02324.1"/>
    </source>
</evidence>
<feature type="region of interest" description="Disordered" evidence="7">
    <location>
        <begin position="366"/>
        <end position="464"/>
    </location>
</feature>
<dbReference type="GO" id="GO:0033063">
    <property type="term" value="C:Rad51B-Rad51C-Rad51D-XRCC2 complex"/>
    <property type="evidence" value="ECO:0007669"/>
    <property type="project" value="TreeGrafter"/>
</dbReference>
<dbReference type="CDD" id="cd01393">
    <property type="entry name" value="RecA-like"/>
    <property type="match status" value="1"/>
</dbReference>
<feature type="domain" description="RecA family profile 1" evidence="8">
    <location>
        <begin position="56"/>
        <end position="265"/>
    </location>
</feature>
<feature type="compositionally biased region" description="Low complexity" evidence="7">
    <location>
        <begin position="34"/>
        <end position="48"/>
    </location>
</feature>
<evidence type="ECO:0000256" key="1">
    <source>
        <dbReference type="ARBA" id="ARBA00004123"/>
    </source>
</evidence>
<dbReference type="InterPro" id="IPR020588">
    <property type="entry name" value="RecA_ATP-bd"/>
</dbReference>
<dbReference type="GO" id="GO:0005657">
    <property type="term" value="C:replication fork"/>
    <property type="evidence" value="ECO:0007669"/>
    <property type="project" value="TreeGrafter"/>
</dbReference>
<dbReference type="PANTHER" id="PTHR46239:SF1">
    <property type="entry name" value="DNA REPAIR PROTEIN RAD51 HOMOLOG 3"/>
    <property type="match status" value="1"/>
</dbReference>
<keyword evidence="6" id="KW-0539">Nucleus</keyword>
<evidence type="ECO:0000259" key="8">
    <source>
        <dbReference type="PROSITE" id="PS50162"/>
    </source>
</evidence>
<evidence type="ECO:0000313" key="10">
    <source>
        <dbReference type="Proteomes" id="UP000016923"/>
    </source>
</evidence>
<proteinExistence type="predicted"/>
<dbReference type="PANTHER" id="PTHR46239">
    <property type="entry name" value="DNA REPAIR PROTEIN RAD51 HOMOLOG 3 RAD51C"/>
    <property type="match status" value="1"/>
</dbReference>
<keyword evidence="4" id="KW-0067">ATP-binding</keyword>
<comment type="subcellular location">
    <subcellularLocation>
        <location evidence="1">Nucleus</location>
    </subcellularLocation>
</comment>
<dbReference type="eggNOG" id="KOG1433">
    <property type="taxonomic scope" value="Eukaryota"/>
</dbReference>
<dbReference type="Gene3D" id="3.40.50.300">
    <property type="entry name" value="P-loop containing nucleotide triphosphate hydrolases"/>
    <property type="match status" value="1"/>
</dbReference>
<dbReference type="InterPro" id="IPR052093">
    <property type="entry name" value="HR_Repair_Mediator"/>
</dbReference>
<dbReference type="HOGENOM" id="CLU_043547_1_0_1"/>
<dbReference type="GO" id="GO:0005524">
    <property type="term" value="F:ATP binding"/>
    <property type="evidence" value="ECO:0007669"/>
    <property type="project" value="UniProtKB-KW"/>
</dbReference>
<feature type="compositionally biased region" description="Acidic residues" evidence="7">
    <location>
        <begin position="413"/>
        <end position="441"/>
    </location>
</feature>
<dbReference type="InterPro" id="IPR027417">
    <property type="entry name" value="P-loop_NTPase"/>
</dbReference>
<evidence type="ECO:0000256" key="7">
    <source>
        <dbReference type="SAM" id="MobiDB-lite"/>
    </source>
</evidence>
<dbReference type="GO" id="GO:0007131">
    <property type="term" value="P:reciprocal meiotic recombination"/>
    <property type="evidence" value="ECO:0007669"/>
    <property type="project" value="TreeGrafter"/>
</dbReference>
<dbReference type="OMA" id="IACNALR"/>
<dbReference type="EMBL" id="KE148181">
    <property type="protein sequence ID" value="EPE02324.1"/>
    <property type="molecule type" value="Genomic_DNA"/>
</dbReference>
<dbReference type="GO" id="GO:0008821">
    <property type="term" value="F:crossover junction DNA endonuclease activity"/>
    <property type="evidence" value="ECO:0007669"/>
    <property type="project" value="TreeGrafter"/>
</dbReference>
<dbReference type="AlphaFoldDB" id="S3BM82"/>
<feature type="compositionally biased region" description="Basic and acidic residues" evidence="7">
    <location>
        <begin position="366"/>
        <end position="380"/>
    </location>
</feature>
<dbReference type="GO" id="GO:0000707">
    <property type="term" value="P:meiotic DNA recombinase assembly"/>
    <property type="evidence" value="ECO:0007669"/>
    <property type="project" value="TreeGrafter"/>
</dbReference>
<keyword evidence="2" id="KW-0547">Nucleotide-binding</keyword>
<dbReference type="Proteomes" id="UP000016923">
    <property type="component" value="Unassembled WGS sequence"/>
</dbReference>